<dbReference type="GO" id="GO:0003700">
    <property type="term" value="F:DNA-binding transcription factor activity"/>
    <property type="evidence" value="ECO:0007669"/>
    <property type="project" value="InterPro"/>
</dbReference>
<organism evidence="4 5">
    <name type="scientific">Comamonas aquatica DA1877</name>
    <dbReference type="NCBI Taxonomy" id="1457173"/>
    <lineage>
        <taxon>Bacteria</taxon>
        <taxon>Pseudomonadati</taxon>
        <taxon>Pseudomonadota</taxon>
        <taxon>Betaproteobacteria</taxon>
        <taxon>Burkholderiales</taxon>
        <taxon>Comamonadaceae</taxon>
        <taxon>Comamonas</taxon>
    </lineage>
</organism>
<accession>A0A014NPR3</accession>
<dbReference type="PATRIC" id="fig|1457173.3.peg.326"/>
<dbReference type="SMART" id="SM00342">
    <property type="entry name" value="HTH_ARAC"/>
    <property type="match status" value="1"/>
</dbReference>
<dbReference type="SUPFAM" id="SSF51182">
    <property type="entry name" value="RmlC-like cupins"/>
    <property type="match status" value="1"/>
</dbReference>
<dbReference type="GO" id="GO:0043565">
    <property type="term" value="F:sequence-specific DNA binding"/>
    <property type="evidence" value="ECO:0007669"/>
    <property type="project" value="InterPro"/>
</dbReference>
<dbReference type="EMBL" id="JBOK01000002">
    <property type="protein sequence ID" value="EXU81463.1"/>
    <property type="molecule type" value="Genomic_DNA"/>
</dbReference>
<dbReference type="AlphaFoldDB" id="A0A014NPR3"/>
<evidence type="ECO:0000313" key="5">
    <source>
        <dbReference type="Proteomes" id="UP000020766"/>
    </source>
</evidence>
<dbReference type="PANTHER" id="PTHR11019">
    <property type="entry name" value="HTH-TYPE TRANSCRIPTIONAL REGULATOR NIMR"/>
    <property type="match status" value="1"/>
</dbReference>
<keyword evidence="2" id="KW-0804">Transcription</keyword>
<evidence type="ECO:0000256" key="2">
    <source>
        <dbReference type="ARBA" id="ARBA00023163"/>
    </source>
</evidence>
<evidence type="ECO:0000313" key="4">
    <source>
        <dbReference type="EMBL" id="EXU81463.1"/>
    </source>
</evidence>
<dbReference type="InterPro" id="IPR018060">
    <property type="entry name" value="HTH_AraC"/>
</dbReference>
<protein>
    <submittedName>
        <fullName evidence="4">Cupin</fullName>
    </submittedName>
</protein>
<dbReference type="InterPro" id="IPR011051">
    <property type="entry name" value="RmlC_Cupin_sf"/>
</dbReference>
<dbReference type="SUPFAM" id="SSF46689">
    <property type="entry name" value="Homeodomain-like"/>
    <property type="match status" value="1"/>
</dbReference>
<dbReference type="PANTHER" id="PTHR11019:SF159">
    <property type="entry name" value="TRANSCRIPTIONAL REGULATOR-RELATED"/>
    <property type="match status" value="1"/>
</dbReference>
<reference evidence="4 5" key="1">
    <citation type="submission" date="2014-01" db="EMBL/GenBank/DDBJ databases">
        <title>Interspecies Systems Biology Uncovers Metabolites Affecting C. elegans Gene Expression and Life History Traits.</title>
        <authorList>
            <person name="Watson E."/>
            <person name="Macneil L.T."/>
            <person name="Ritter A.D."/>
            <person name="Yilmaz L.S."/>
            <person name="Rosebrock A.P."/>
            <person name="Caudy A.A."/>
            <person name="Walhout A.J."/>
        </authorList>
    </citation>
    <scope>NUCLEOTIDE SEQUENCE [LARGE SCALE GENOMIC DNA]</scope>
    <source>
        <strain evidence="4 5">DA1877</strain>
    </source>
</reference>
<proteinExistence type="predicted"/>
<dbReference type="Pfam" id="PF07883">
    <property type="entry name" value="Cupin_2"/>
    <property type="match status" value="1"/>
</dbReference>
<dbReference type="Gene3D" id="1.10.10.60">
    <property type="entry name" value="Homeodomain-like"/>
    <property type="match status" value="1"/>
</dbReference>
<gene>
    <name evidence="4" type="ORF">AX13_06610</name>
</gene>
<dbReference type="Gene3D" id="2.60.120.10">
    <property type="entry name" value="Jelly Rolls"/>
    <property type="match status" value="1"/>
</dbReference>
<dbReference type="PROSITE" id="PS01124">
    <property type="entry name" value="HTH_ARAC_FAMILY_2"/>
    <property type="match status" value="1"/>
</dbReference>
<feature type="domain" description="HTH araC/xylS-type" evidence="3">
    <location>
        <begin position="131"/>
        <end position="228"/>
    </location>
</feature>
<keyword evidence="1" id="KW-0805">Transcription regulation</keyword>
<dbReference type="Pfam" id="PF12833">
    <property type="entry name" value="HTH_18"/>
    <property type="match status" value="1"/>
</dbReference>
<comment type="caution">
    <text evidence="4">The sequence shown here is derived from an EMBL/GenBank/DDBJ whole genome shotgun (WGS) entry which is preliminary data.</text>
</comment>
<dbReference type="InterPro" id="IPR013096">
    <property type="entry name" value="Cupin_2"/>
</dbReference>
<sequence length="228" mass="25096">MPPPSLPVTLDCSLRHYGGEHPAHAHATHAQLLYALSGRMELEVDGHSAYVDTVTGLWIPAGTRHAYLAPPGAQMLVMDVVAPPCTALDKLRRFQVPRAASCPPQALAATERLQLLLDAPTLLPRRGVDVQALEAHIRGALHTPWPTARMAAWCHLSPQRFHARWLELTGRTPQQWLRQLRLDQAERLLARGRSLEASAADCGYASASALAYALRRDRGTGARALRRR</sequence>
<evidence type="ECO:0000256" key="1">
    <source>
        <dbReference type="ARBA" id="ARBA00023015"/>
    </source>
</evidence>
<dbReference type="RefSeq" id="WP_043378286.1">
    <property type="nucleotide sequence ID" value="NZ_JBOK01000002.1"/>
</dbReference>
<evidence type="ECO:0000259" key="3">
    <source>
        <dbReference type="PROSITE" id="PS01124"/>
    </source>
</evidence>
<keyword evidence="5" id="KW-1185">Reference proteome</keyword>
<dbReference type="InterPro" id="IPR009057">
    <property type="entry name" value="Homeodomain-like_sf"/>
</dbReference>
<name>A0A014NPR3_9BURK</name>
<dbReference type="InterPro" id="IPR014710">
    <property type="entry name" value="RmlC-like_jellyroll"/>
</dbReference>
<dbReference type="Proteomes" id="UP000020766">
    <property type="component" value="Unassembled WGS sequence"/>
</dbReference>